<protein>
    <recommendedName>
        <fullName evidence="10">Kinetochore protein NDC80</fullName>
    </recommendedName>
</protein>
<keyword evidence="3 10" id="KW-0132">Cell division</keyword>
<keyword evidence="5 10" id="KW-0995">Kinetochore</keyword>
<keyword evidence="2 10" id="KW-0158">Chromosome</keyword>
<comment type="function">
    <text evidence="10">Acts as a component of the essential kinetochore-associated NDC80 complex, which is required for chromosome segregation and spindle checkpoint activity.</text>
</comment>
<name>A0A915E2Q2_9BILA</name>
<evidence type="ECO:0000256" key="1">
    <source>
        <dbReference type="ARBA" id="ARBA00007050"/>
    </source>
</evidence>
<dbReference type="GO" id="GO:0005634">
    <property type="term" value="C:nucleus"/>
    <property type="evidence" value="ECO:0007669"/>
    <property type="project" value="UniProtKB-SubCell"/>
</dbReference>
<accession>A0A915E2Q2</accession>
<comment type="similarity">
    <text evidence="1 10">Belongs to the NDC80/HEC1 family.</text>
</comment>
<keyword evidence="7 10" id="KW-0539">Nucleus</keyword>
<dbReference type="PANTHER" id="PTHR10643">
    <property type="entry name" value="KINETOCHORE PROTEIN NDC80"/>
    <property type="match status" value="1"/>
</dbReference>
<keyword evidence="13" id="KW-1185">Reference proteome</keyword>
<evidence type="ECO:0000256" key="6">
    <source>
        <dbReference type="ARBA" id="ARBA00023054"/>
    </source>
</evidence>
<evidence type="ECO:0000256" key="9">
    <source>
        <dbReference type="ARBA" id="ARBA00023328"/>
    </source>
</evidence>
<dbReference type="WBParaSite" id="jg25566">
    <property type="protein sequence ID" value="jg25566"/>
    <property type="gene ID" value="jg25566"/>
</dbReference>
<evidence type="ECO:0000259" key="12">
    <source>
        <dbReference type="Pfam" id="PF03801"/>
    </source>
</evidence>
<evidence type="ECO:0000256" key="5">
    <source>
        <dbReference type="ARBA" id="ARBA00022838"/>
    </source>
</evidence>
<dbReference type="InterPro" id="IPR038273">
    <property type="entry name" value="Ndc80_sf"/>
</dbReference>
<sequence length="227" mass="26757">MLLSKPPLMKDTRSFQDKAYVSSMCYRVQDFLQRCEENKEAPQFQYTEKTLRTPTKSDFRNIFEYLFQQLDEGYQLHPKNVEEEVPKLLQALGYPYPLKKSTMSTIGAPHSWPPLLAALDWLITVIEEKELETYRNLLQKDDMDEELANLKARRLNNEKTIQQIKEDIEREKEECRKMMTDNTDLENDISKLKDYCLESSVTISRVEENIVRISRKKTTLAKLYTVG</sequence>
<evidence type="ECO:0000256" key="8">
    <source>
        <dbReference type="ARBA" id="ARBA00023306"/>
    </source>
</evidence>
<evidence type="ECO:0000256" key="3">
    <source>
        <dbReference type="ARBA" id="ARBA00022618"/>
    </source>
</evidence>
<feature type="domain" description="Kinetochore protein Ndc80 CH" evidence="12">
    <location>
        <begin position="8"/>
        <end position="128"/>
    </location>
</feature>
<keyword evidence="4 10" id="KW-0498">Mitosis</keyword>
<evidence type="ECO:0000256" key="2">
    <source>
        <dbReference type="ARBA" id="ARBA00022454"/>
    </source>
</evidence>
<comment type="subunit">
    <text evidence="10">Component of the NDC80 complex.</text>
</comment>
<dbReference type="Proteomes" id="UP000887574">
    <property type="component" value="Unplaced"/>
</dbReference>
<keyword evidence="6 11" id="KW-0175">Coiled coil</keyword>
<evidence type="ECO:0000256" key="10">
    <source>
        <dbReference type="RuleBase" id="RU368072"/>
    </source>
</evidence>
<dbReference type="Pfam" id="PF03801">
    <property type="entry name" value="Ndc80_HEC"/>
    <property type="match status" value="1"/>
</dbReference>
<dbReference type="InterPro" id="IPR005550">
    <property type="entry name" value="Kinetochore_Ndc80"/>
</dbReference>
<comment type="subcellular location">
    <subcellularLocation>
        <location evidence="10">Chromosome</location>
        <location evidence="10">Centromere</location>
        <location evidence="10">Kinetochore</location>
    </subcellularLocation>
    <subcellularLocation>
        <location evidence="10">Nucleus</location>
    </subcellularLocation>
</comment>
<evidence type="ECO:0000256" key="11">
    <source>
        <dbReference type="SAM" id="Coils"/>
    </source>
</evidence>
<evidence type="ECO:0000256" key="4">
    <source>
        <dbReference type="ARBA" id="ARBA00022776"/>
    </source>
</evidence>
<keyword evidence="9 10" id="KW-0137">Centromere</keyword>
<dbReference type="GO" id="GO:0031262">
    <property type="term" value="C:Ndc80 complex"/>
    <property type="evidence" value="ECO:0007669"/>
    <property type="project" value="UniProtKB-UniRule"/>
</dbReference>
<dbReference type="Gene3D" id="1.10.418.30">
    <property type="entry name" value="Ncd80 complex, Ncd80 subunit"/>
    <property type="match status" value="1"/>
</dbReference>
<organism evidence="13 14">
    <name type="scientific">Ditylenchus dipsaci</name>
    <dbReference type="NCBI Taxonomy" id="166011"/>
    <lineage>
        <taxon>Eukaryota</taxon>
        <taxon>Metazoa</taxon>
        <taxon>Ecdysozoa</taxon>
        <taxon>Nematoda</taxon>
        <taxon>Chromadorea</taxon>
        <taxon>Rhabditida</taxon>
        <taxon>Tylenchina</taxon>
        <taxon>Tylenchomorpha</taxon>
        <taxon>Sphaerularioidea</taxon>
        <taxon>Anguinidae</taxon>
        <taxon>Anguininae</taxon>
        <taxon>Ditylenchus</taxon>
    </lineage>
</organism>
<dbReference type="PANTHER" id="PTHR10643:SF2">
    <property type="entry name" value="KINETOCHORE PROTEIN NDC80 HOMOLOG"/>
    <property type="match status" value="1"/>
</dbReference>
<evidence type="ECO:0000313" key="14">
    <source>
        <dbReference type="WBParaSite" id="jg25566"/>
    </source>
</evidence>
<dbReference type="AlphaFoldDB" id="A0A915E2Q2"/>
<keyword evidence="8 10" id="KW-0131">Cell cycle</keyword>
<evidence type="ECO:0000256" key="7">
    <source>
        <dbReference type="ARBA" id="ARBA00023242"/>
    </source>
</evidence>
<dbReference type="GO" id="GO:0051315">
    <property type="term" value="P:attachment of mitotic spindle microtubules to kinetochore"/>
    <property type="evidence" value="ECO:0007669"/>
    <property type="project" value="UniProtKB-UniRule"/>
</dbReference>
<dbReference type="InterPro" id="IPR055260">
    <property type="entry name" value="Ndc80_CH"/>
</dbReference>
<evidence type="ECO:0000313" key="13">
    <source>
        <dbReference type="Proteomes" id="UP000887574"/>
    </source>
</evidence>
<reference evidence="14" key="1">
    <citation type="submission" date="2022-11" db="UniProtKB">
        <authorList>
            <consortium name="WormBaseParasite"/>
        </authorList>
    </citation>
    <scope>IDENTIFICATION</scope>
</reference>
<dbReference type="GO" id="GO:0051301">
    <property type="term" value="P:cell division"/>
    <property type="evidence" value="ECO:0007669"/>
    <property type="project" value="UniProtKB-UniRule"/>
</dbReference>
<feature type="coiled-coil region" evidence="11">
    <location>
        <begin position="140"/>
        <end position="188"/>
    </location>
</feature>
<proteinExistence type="inferred from homology"/>